<dbReference type="InterPro" id="IPR044742">
    <property type="entry name" value="DEAD/DEAH_RhlB"/>
</dbReference>
<organism evidence="8 9">
    <name type="scientific">Candidatus Gottesmanbacteria bacterium RBG_16_43_7</name>
    <dbReference type="NCBI Taxonomy" id="1798373"/>
    <lineage>
        <taxon>Bacteria</taxon>
        <taxon>Candidatus Gottesmaniibacteriota</taxon>
    </lineage>
</organism>
<dbReference type="PROSITE" id="PS51194">
    <property type="entry name" value="HELICASE_CTER"/>
    <property type="match status" value="1"/>
</dbReference>
<evidence type="ECO:0008006" key="10">
    <source>
        <dbReference type="Google" id="ProtNLM"/>
    </source>
</evidence>
<sequence>MQGRDVVGIANTGTGKTAAFLIPLISKIYARRFEKVLIVAPTRELASQIYDECRVFTHNLDISLALCIGGVGYKAQLVALEKKPQFVIGTPGRLIDFEKQRQMDFARFGTIVLDEVDRMLDMGFIGDVRYIISRLSANRQSLFFSATIPENVRQLMAGFLNNPRSVMVSKQETAANVDQDIVRVNGKAKSDVLYDLLTQDGFDKVLVFGRTKWGMDKLARLLDRWGVKVAAIHGNKSQNQRRRALDSFKNNHVQVLLATDIASRGLDIDDVTHVINYDLPQSYEDYIHRIGRTGRAEKKGIALTLIE</sequence>
<dbReference type="CDD" id="cd18787">
    <property type="entry name" value="SF2_C_DEAD"/>
    <property type="match status" value="1"/>
</dbReference>
<protein>
    <recommendedName>
        <fullName evidence="10">RNA helicase</fullName>
    </recommendedName>
</protein>
<evidence type="ECO:0000256" key="3">
    <source>
        <dbReference type="ARBA" id="ARBA00022806"/>
    </source>
</evidence>
<dbReference type="SUPFAM" id="SSF52540">
    <property type="entry name" value="P-loop containing nucleoside triphosphate hydrolases"/>
    <property type="match status" value="1"/>
</dbReference>
<feature type="domain" description="Helicase C-terminal" evidence="7">
    <location>
        <begin position="176"/>
        <end position="307"/>
    </location>
</feature>
<evidence type="ECO:0000259" key="6">
    <source>
        <dbReference type="PROSITE" id="PS51192"/>
    </source>
</evidence>
<dbReference type="PANTHER" id="PTHR47959:SF13">
    <property type="entry name" value="ATP-DEPENDENT RNA HELICASE RHLE"/>
    <property type="match status" value="1"/>
</dbReference>
<dbReference type="Pfam" id="PF00271">
    <property type="entry name" value="Helicase_C"/>
    <property type="match status" value="1"/>
</dbReference>
<reference evidence="8 9" key="1">
    <citation type="journal article" date="2016" name="Nat. Commun.">
        <title>Thousands of microbial genomes shed light on interconnected biogeochemical processes in an aquifer system.</title>
        <authorList>
            <person name="Anantharaman K."/>
            <person name="Brown C.T."/>
            <person name="Hug L.A."/>
            <person name="Sharon I."/>
            <person name="Castelle C.J."/>
            <person name="Probst A.J."/>
            <person name="Thomas B.C."/>
            <person name="Singh A."/>
            <person name="Wilkins M.J."/>
            <person name="Karaoz U."/>
            <person name="Brodie E.L."/>
            <person name="Williams K.H."/>
            <person name="Hubbard S.S."/>
            <person name="Banfield J.F."/>
        </authorList>
    </citation>
    <scope>NUCLEOTIDE SEQUENCE [LARGE SCALE GENOMIC DNA]</scope>
</reference>
<dbReference type="GO" id="GO:0005829">
    <property type="term" value="C:cytosol"/>
    <property type="evidence" value="ECO:0007669"/>
    <property type="project" value="TreeGrafter"/>
</dbReference>
<keyword evidence="3" id="KW-0347">Helicase</keyword>
<dbReference type="EMBL" id="MFJC01000042">
    <property type="protein sequence ID" value="OGG08873.1"/>
    <property type="molecule type" value="Genomic_DNA"/>
</dbReference>
<evidence type="ECO:0000256" key="5">
    <source>
        <dbReference type="ARBA" id="ARBA00038437"/>
    </source>
</evidence>
<keyword evidence="2" id="KW-0378">Hydrolase</keyword>
<dbReference type="PANTHER" id="PTHR47959">
    <property type="entry name" value="ATP-DEPENDENT RNA HELICASE RHLE-RELATED"/>
    <property type="match status" value="1"/>
</dbReference>
<evidence type="ECO:0000256" key="4">
    <source>
        <dbReference type="ARBA" id="ARBA00022840"/>
    </source>
</evidence>
<dbReference type="Proteomes" id="UP000176854">
    <property type="component" value="Unassembled WGS sequence"/>
</dbReference>
<dbReference type="SMART" id="SM00487">
    <property type="entry name" value="DEXDc"/>
    <property type="match status" value="1"/>
</dbReference>
<comment type="caution">
    <text evidence="8">The sequence shown here is derived from an EMBL/GenBank/DDBJ whole genome shotgun (WGS) entry which is preliminary data.</text>
</comment>
<accession>A0A1F5Z926</accession>
<comment type="similarity">
    <text evidence="5">Belongs to the DEAD box helicase family.</text>
</comment>
<dbReference type="SMART" id="SM00490">
    <property type="entry name" value="HELICc"/>
    <property type="match status" value="1"/>
</dbReference>
<evidence type="ECO:0000259" key="7">
    <source>
        <dbReference type="PROSITE" id="PS51194"/>
    </source>
</evidence>
<keyword evidence="4" id="KW-0067">ATP-binding</keyword>
<dbReference type="GO" id="GO:0003724">
    <property type="term" value="F:RNA helicase activity"/>
    <property type="evidence" value="ECO:0007669"/>
    <property type="project" value="TreeGrafter"/>
</dbReference>
<dbReference type="PROSITE" id="PS51192">
    <property type="entry name" value="HELICASE_ATP_BIND_1"/>
    <property type="match status" value="1"/>
</dbReference>
<gene>
    <name evidence="8" type="ORF">A2154_04065</name>
</gene>
<dbReference type="STRING" id="1798373.A2154_04065"/>
<dbReference type="InterPro" id="IPR027417">
    <property type="entry name" value="P-loop_NTPase"/>
</dbReference>
<dbReference type="InterPro" id="IPR050079">
    <property type="entry name" value="DEAD_box_RNA_helicase"/>
</dbReference>
<dbReference type="Pfam" id="PF00270">
    <property type="entry name" value="DEAD"/>
    <property type="match status" value="1"/>
</dbReference>
<dbReference type="CDD" id="cd00268">
    <property type="entry name" value="DEADc"/>
    <property type="match status" value="1"/>
</dbReference>
<evidence type="ECO:0000256" key="2">
    <source>
        <dbReference type="ARBA" id="ARBA00022801"/>
    </source>
</evidence>
<dbReference type="AlphaFoldDB" id="A0A1F5Z926"/>
<dbReference type="Gene3D" id="3.40.50.300">
    <property type="entry name" value="P-loop containing nucleotide triphosphate hydrolases"/>
    <property type="match status" value="2"/>
</dbReference>
<dbReference type="GO" id="GO:0005524">
    <property type="term" value="F:ATP binding"/>
    <property type="evidence" value="ECO:0007669"/>
    <property type="project" value="UniProtKB-KW"/>
</dbReference>
<name>A0A1F5Z926_9BACT</name>
<dbReference type="InterPro" id="IPR011545">
    <property type="entry name" value="DEAD/DEAH_box_helicase_dom"/>
</dbReference>
<keyword evidence="1" id="KW-0547">Nucleotide-binding</keyword>
<dbReference type="InterPro" id="IPR014001">
    <property type="entry name" value="Helicase_ATP-bd"/>
</dbReference>
<evidence type="ECO:0000313" key="8">
    <source>
        <dbReference type="EMBL" id="OGG08873.1"/>
    </source>
</evidence>
<evidence type="ECO:0000313" key="9">
    <source>
        <dbReference type="Proteomes" id="UP000176854"/>
    </source>
</evidence>
<feature type="domain" description="Helicase ATP-binding" evidence="6">
    <location>
        <begin position="1"/>
        <end position="166"/>
    </location>
</feature>
<proteinExistence type="inferred from homology"/>
<evidence type="ECO:0000256" key="1">
    <source>
        <dbReference type="ARBA" id="ARBA00022741"/>
    </source>
</evidence>
<dbReference type="GO" id="GO:0003676">
    <property type="term" value="F:nucleic acid binding"/>
    <property type="evidence" value="ECO:0007669"/>
    <property type="project" value="InterPro"/>
</dbReference>
<dbReference type="GO" id="GO:0016787">
    <property type="term" value="F:hydrolase activity"/>
    <property type="evidence" value="ECO:0007669"/>
    <property type="project" value="UniProtKB-KW"/>
</dbReference>
<dbReference type="InterPro" id="IPR001650">
    <property type="entry name" value="Helicase_C-like"/>
</dbReference>